<keyword evidence="3" id="KW-1185">Reference proteome</keyword>
<accession>A0ABQ1P4M5</accession>
<evidence type="ECO:0008006" key="4">
    <source>
        <dbReference type="Google" id="ProtNLM"/>
    </source>
</evidence>
<protein>
    <recommendedName>
        <fullName evidence="4">MFS transporter</fullName>
    </recommendedName>
</protein>
<evidence type="ECO:0000313" key="3">
    <source>
        <dbReference type="Proteomes" id="UP000638188"/>
    </source>
</evidence>
<dbReference type="Proteomes" id="UP000638188">
    <property type="component" value="Unassembled WGS sequence"/>
</dbReference>
<gene>
    <name evidence="2" type="ORF">GCM10007418_07440</name>
</gene>
<keyword evidence="1" id="KW-0472">Membrane</keyword>
<evidence type="ECO:0000313" key="2">
    <source>
        <dbReference type="EMBL" id="GGC90201.1"/>
    </source>
</evidence>
<dbReference type="EMBL" id="BMFF01000001">
    <property type="protein sequence ID" value="GGC90201.1"/>
    <property type="molecule type" value="Genomic_DNA"/>
</dbReference>
<feature type="transmembrane region" description="Helical" evidence="1">
    <location>
        <begin position="33"/>
        <end position="49"/>
    </location>
</feature>
<feature type="transmembrane region" description="Helical" evidence="1">
    <location>
        <begin position="56"/>
        <end position="72"/>
    </location>
</feature>
<keyword evidence="1" id="KW-1133">Transmembrane helix</keyword>
<dbReference type="RefSeq" id="WP_150277181.1">
    <property type="nucleotide sequence ID" value="NZ_BMFF01000001.1"/>
</dbReference>
<reference evidence="3" key="1">
    <citation type="journal article" date="2019" name="Int. J. Syst. Evol. Microbiol.">
        <title>The Global Catalogue of Microorganisms (GCM) 10K type strain sequencing project: providing services to taxonomists for standard genome sequencing and annotation.</title>
        <authorList>
            <consortium name="The Broad Institute Genomics Platform"/>
            <consortium name="The Broad Institute Genome Sequencing Center for Infectious Disease"/>
            <person name="Wu L."/>
            <person name="Ma J."/>
        </authorList>
    </citation>
    <scope>NUCLEOTIDE SEQUENCE [LARGE SCALE GENOMIC DNA]</scope>
    <source>
        <strain evidence="3">CGMCC 1.12482</strain>
    </source>
</reference>
<proteinExistence type="predicted"/>
<organism evidence="2 3">
    <name type="scientific">Halopseudomonas salina</name>
    <dbReference type="NCBI Taxonomy" id="1323744"/>
    <lineage>
        <taxon>Bacteria</taxon>
        <taxon>Pseudomonadati</taxon>
        <taxon>Pseudomonadota</taxon>
        <taxon>Gammaproteobacteria</taxon>
        <taxon>Pseudomonadales</taxon>
        <taxon>Pseudomonadaceae</taxon>
        <taxon>Halopseudomonas</taxon>
    </lineage>
</organism>
<name>A0ABQ1P4M5_9GAMM</name>
<evidence type="ECO:0000256" key="1">
    <source>
        <dbReference type="SAM" id="Phobius"/>
    </source>
</evidence>
<keyword evidence="1" id="KW-0812">Transmembrane</keyword>
<sequence length="333" mass="36843">MPALLIISGLLLIVLGWLWVAVAARKLPIGRLLLAILAAPLTLIMRGRGYARTPRLLMLSGLLLVLAGAALLQREQPERFAQLLAGEWATPTNKGAGIEGELMGQPFNPERIFWRGNDLIMEEGPPQRIRRALTVRFDPATLQAGLRTIDRLPGDTGPWPELLLQWHTGALTQPGLLRVTEDYTLSLDLIPLPGEAVQLGLRLHLPTKPATLLNGEARLTATPDWLARLQQPAAVPAPASQPELTITRPLQDVQNSPQWQDVSVLAVLDEPEFFIGQQLRLTTQAGRRYEGRLKAVSDDRRIVLAQNSGANQVDYHFRPTDVAQLQVQYRSSR</sequence>
<comment type="caution">
    <text evidence="2">The sequence shown here is derived from an EMBL/GenBank/DDBJ whole genome shotgun (WGS) entry which is preliminary data.</text>
</comment>